<keyword evidence="9" id="KW-1185">Reference proteome</keyword>
<evidence type="ECO:0000259" key="7">
    <source>
        <dbReference type="Pfam" id="PF17851"/>
    </source>
</evidence>
<dbReference type="CDD" id="cd18617">
    <property type="entry name" value="GH43_XynB-like"/>
    <property type="match status" value="1"/>
</dbReference>
<evidence type="ECO:0000256" key="2">
    <source>
        <dbReference type="ARBA" id="ARBA00022801"/>
    </source>
</evidence>
<organism evidence="8 9">
    <name type="scientific">Bifidobacterium mellis</name>
    <dbReference type="NCBI Taxonomy" id="1293823"/>
    <lineage>
        <taxon>Bacteria</taxon>
        <taxon>Bacillati</taxon>
        <taxon>Actinomycetota</taxon>
        <taxon>Actinomycetes</taxon>
        <taxon>Bifidobacteriales</taxon>
        <taxon>Bifidobacteriaceae</taxon>
        <taxon>Bifidobacterium</taxon>
    </lineage>
</organism>
<evidence type="ECO:0000256" key="4">
    <source>
        <dbReference type="PIRSR" id="PIRSR606710-1"/>
    </source>
</evidence>
<dbReference type="InterPro" id="IPR013320">
    <property type="entry name" value="ConA-like_dom_sf"/>
</dbReference>
<dbReference type="Proteomes" id="UP000033567">
    <property type="component" value="Unassembled WGS sequence"/>
</dbReference>
<gene>
    <name evidence="8" type="ORF">JF70_01480</name>
</gene>
<dbReference type="SUPFAM" id="SSF49899">
    <property type="entry name" value="Concanavalin A-like lectins/glucanases"/>
    <property type="match status" value="1"/>
</dbReference>
<feature type="site" description="Important for catalytic activity, responsible for pKa modulation of the active site Glu and correct orientation of both the proton donor and substrate" evidence="5">
    <location>
        <position position="126"/>
    </location>
</feature>
<evidence type="ECO:0000256" key="3">
    <source>
        <dbReference type="ARBA" id="ARBA00023295"/>
    </source>
</evidence>
<feature type="active site" description="Proton acceptor" evidence="4">
    <location>
        <position position="19"/>
    </location>
</feature>
<reference evidence="8 9" key="1">
    <citation type="submission" date="2014-12" db="EMBL/GenBank/DDBJ databases">
        <title>Comparative genomics of the lactic acid bacteria isolated from the honey bee gut.</title>
        <authorList>
            <person name="Ellegaard K.M."/>
            <person name="Tamarit D."/>
            <person name="Javelind E."/>
            <person name="Olofsson T."/>
            <person name="Andersson S.G."/>
            <person name="Vasquez A."/>
        </authorList>
    </citation>
    <scope>NUCLEOTIDE SEQUENCE [LARGE SCALE GENOMIC DNA]</scope>
    <source>
        <strain evidence="8 9">Bin7</strain>
    </source>
</reference>
<name>A0A0F4L1F6_9BIFI</name>
<dbReference type="InterPro" id="IPR006710">
    <property type="entry name" value="Glyco_hydro_43"/>
</dbReference>
<dbReference type="Pfam" id="PF04616">
    <property type="entry name" value="Glyco_hydro_43"/>
    <property type="match status" value="1"/>
</dbReference>
<dbReference type="GO" id="GO:0005975">
    <property type="term" value="P:carbohydrate metabolic process"/>
    <property type="evidence" value="ECO:0007669"/>
    <property type="project" value="InterPro"/>
</dbReference>
<accession>A0A0F4L1F6</accession>
<dbReference type="GO" id="GO:0004553">
    <property type="term" value="F:hydrolase activity, hydrolyzing O-glycosyl compounds"/>
    <property type="evidence" value="ECO:0007669"/>
    <property type="project" value="InterPro"/>
</dbReference>
<comment type="similarity">
    <text evidence="1 6">Belongs to the glycosyl hydrolase 43 family.</text>
</comment>
<proteinExistence type="inferred from homology"/>
<dbReference type="SUPFAM" id="SSF75005">
    <property type="entry name" value="Arabinanase/levansucrase/invertase"/>
    <property type="match status" value="1"/>
</dbReference>
<evidence type="ECO:0000313" key="8">
    <source>
        <dbReference type="EMBL" id="KJY52068.1"/>
    </source>
</evidence>
<protein>
    <submittedName>
        <fullName evidence="8">Beta-xylosidase</fullName>
    </submittedName>
</protein>
<dbReference type="PATRIC" id="fig|1684.5.peg.156"/>
<dbReference type="PANTHER" id="PTHR42812:SF12">
    <property type="entry name" value="BETA-XYLOSIDASE-RELATED"/>
    <property type="match status" value="1"/>
</dbReference>
<keyword evidence="2 6" id="KW-0378">Hydrolase</keyword>
<feature type="domain" description="Beta-xylosidase C-terminal Concanavalin A-like" evidence="7">
    <location>
        <begin position="358"/>
        <end position="490"/>
    </location>
</feature>
<dbReference type="InterPro" id="IPR023296">
    <property type="entry name" value="Glyco_hydro_beta-prop_sf"/>
</dbReference>
<sequence length="500" mass="54049">MTLFNCKPARRIASGFHPDPTICRAPSGRYFLVNSSFEYFPGLPIYESGDGKHWALVGNAMDRPSQFPCEGMGNSGGIYAPTLRWHDGLFYLIVTNVNKGTMIMTTPDPHQGWSDPLWITGWPGIDPTLLFDDDGTVYICGNESDQVDQEGEREVPGIYLSRLDVGTGTVLSKRERICGGTTGANPEGPHMYKRDGLYYLMWAEGGTEAGHMENMARSASPTGPYEMCPGNPLITNRSTHLTLQAIGHCDCAGFDEDRTLMVFHGTRNNHEYPAQGWLGRESYAVWFAWKDGWPTLADQSYDVPLLGEGEALEDQIDWITPSLDRAGRFSVTGSGDPTAARILVEAAGHDFGLDDGAPMIGTRQTDFRCTFEATLPDPAQLTCGQAGLAVYANAGHYMDLSVQPAHNGLVHVQVQVHNAGLVSLVGSADLPAGAPIGLEIRGDEMGYAFRASGRDGDHDLGHAPGKVLSFTNAGGFTGILLGVYAHGSGQVIFDPVAYRV</sequence>
<dbReference type="PANTHER" id="PTHR42812">
    <property type="entry name" value="BETA-XYLOSIDASE"/>
    <property type="match status" value="1"/>
</dbReference>
<evidence type="ECO:0000256" key="1">
    <source>
        <dbReference type="ARBA" id="ARBA00009865"/>
    </source>
</evidence>
<dbReference type="AlphaFoldDB" id="A0A0F4L1F6"/>
<dbReference type="InterPro" id="IPR041542">
    <property type="entry name" value="GH43_C2"/>
</dbReference>
<dbReference type="Gene3D" id="2.60.120.200">
    <property type="match status" value="1"/>
</dbReference>
<dbReference type="RefSeq" id="WP_045934930.1">
    <property type="nucleotide sequence ID" value="NZ_KQ033885.1"/>
</dbReference>
<keyword evidence="3 6" id="KW-0326">Glycosidase</keyword>
<evidence type="ECO:0000313" key="9">
    <source>
        <dbReference type="Proteomes" id="UP000033567"/>
    </source>
</evidence>
<comment type="caution">
    <text evidence="8">The sequence shown here is derived from an EMBL/GenBank/DDBJ whole genome shotgun (WGS) entry which is preliminary data.</text>
</comment>
<evidence type="ECO:0000256" key="5">
    <source>
        <dbReference type="PIRSR" id="PIRSR606710-2"/>
    </source>
</evidence>
<dbReference type="Gene3D" id="2.115.10.20">
    <property type="entry name" value="Glycosyl hydrolase domain, family 43"/>
    <property type="match status" value="1"/>
</dbReference>
<evidence type="ECO:0000256" key="6">
    <source>
        <dbReference type="RuleBase" id="RU361187"/>
    </source>
</evidence>
<feature type="active site" description="Proton donor" evidence="4">
    <location>
        <position position="187"/>
    </location>
</feature>
<dbReference type="Pfam" id="PF17851">
    <property type="entry name" value="GH43_C2"/>
    <property type="match status" value="1"/>
</dbReference>
<dbReference type="InterPro" id="IPR051795">
    <property type="entry name" value="Glycosyl_Hydrlase_43"/>
</dbReference>
<dbReference type="EMBL" id="JWMF01000003">
    <property type="protein sequence ID" value="KJY52068.1"/>
    <property type="molecule type" value="Genomic_DNA"/>
</dbReference>